<dbReference type="InterPro" id="IPR017972">
    <property type="entry name" value="Cyt_P450_CS"/>
</dbReference>
<gene>
    <name evidence="12" type="ORF">L1049_017260</name>
</gene>
<comment type="subcellular location">
    <subcellularLocation>
        <location evidence="2">Membrane</location>
    </subcellularLocation>
</comment>
<comment type="cofactor">
    <cofactor evidence="1 10">
        <name>heme</name>
        <dbReference type="ChEBI" id="CHEBI:30413"/>
    </cofactor>
</comment>
<keyword evidence="9" id="KW-0472">Membrane</keyword>
<dbReference type="GO" id="GO:0020037">
    <property type="term" value="F:heme binding"/>
    <property type="evidence" value="ECO:0007669"/>
    <property type="project" value="InterPro"/>
</dbReference>
<evidence type="ECO:0000256" key="10">
    <source>
        <dbReference type="PIRSR" id="PIRSR602401-1"/>
    </source>
</evidence>
<dbReference type="GO" id="GO:0004497">
    <property type="term" value="F:monooxygenase activity"/>
    <property type="evidence" value="ECO:0007669"/>
    <property type="project" value="UniProtKB-KW"/>
</dbReference>
<evidence type="ECO:0000256" key="5">
    <source>
        <dbReference type="ARBA" id="ARBA00022723"/>
    </source>
</evidence>
<dbReference type="GO" id="GO:0016705">
    <property type="term" value="F:oxidoreductase activity, acting on paired donors, with incorporation or reduction of molecular oxygen"/>
    <property type="evidence" value="ECO:0007669"/>
    <property type="project" value="InterPro"/>
</dbReference>
<dbReference type="InterPro" id="IPR002401">
    <property type="entry name" value="Cyt_P450_E_grp-I"/>
</dbReference>
<evidence type="ECO:0000256" key="3">
    <source>
        <dbReference type="ARBA" id="ARBA00010617"/>
    </source>
</evidence>
<keyword evidence="8 11" id="KW-0503">Monooxygenase</keyword>
<dbReference type="PRINTS" id="PR00385">
    <property type="entry name" value="P450"/>
</dbReference>
<comment type="similarity">
    <text evidence="3 11">Belongs to the cytochrome P450 family.</text>
</comment>
<evidence type="ECO:0000256" key="9">
    <source>
        <dbReference type="ARBA" id="ARBA00023136"/>
    </source>
</evidence>
<keyword evidence="4 10" id="KW-0349">Heme</keyword>
<dbReference type="AlphaFoldDB" id="A0AAP0S0W0"/>
<keyword evidence="13" id="KW-1185">Reference proteome</keyword>
<evidence type="ECO:0000256" key="4">
    <source>
        <dbReference type="ARBA" id="ARBA00022617"/>
    </source>
</evidence>
<evidence type="ECO:0000256" key="11">
    <source>
        <dbReference type="RuleBase" id="RU000461"/>
    </source>
</evidence>
<dbReference type="InterPro" id="IPR001128">
    <property type="entry name" value="Cyt_P450"/>
</dbReference>
<dbReference type="GO" id="GO:0016020">
    <property type="term" value="C:membrane"/>
    <property type="evidence" value="ECO:0007669"/>
    <property type="project" value="UniProtKB-SubCell"/>
</dbReference>
<dbReference type="SUPFAM" id="SSF48264">
    <property type="entry name" value="Cytochrome P450"/>
    <property type="match status" value="1"/>
</dbReference>
<evidence type="ECO:0000313" key="12">
    <source>
        <dbReference type="EMBL" id="KAK9288795.1"/>
    </source>
</evidence>
<dbReference type="PANTHER" id="PTHR47943:SF2">
    <property type="entry name" value="CYTOCHROME P450"/>
    <property type="match status" value="1"/>
</dbReference>
<keyword evidence="7 10" id="KW-0408">Iron</keyword>
<dbReference type="Pfam" id="PF00067">
    <property type="entry name" value="p450"/>
    <property type="match status" value="1"/>
</dbReference>
<evidence type="ECO:0000313" key="13">
    <source>
        <dbReference type="Proteomes" id="UP001415857"/>
    </source>
</evidence>
<feature type="binding site" description="axial binding residue" evidence="10">
    <location>
        <position position="101"/>
    </location>
    <ligand>
        <name>heme</name>
        <dbReference type="ChEBI" id="CHEBI:30413"/>
    </ligand>
    <ligandPart>
        <name>Fe</name>
        <dbReference type="ChEBI" id="CHEBI:18248"/>
    </ligandPart>
</feature>
<evidence type="ECO:0000256" key="2">
    <source>
        <dbReference type="ARBA" id="ARBA00004370"/>
    </source>
</evidence>
<proteinExistence type="inferred from homology"/>
<evidence type="ECO:0000256" key="1">
    <source>
        <dbReference type="ARBA" id="ARBA00001971"/>
    </source>
</evidence>
<dbReference type="InterPro" id="IPR036396">
    <property type="entry name" value="Cyt_P450_sf"/>
</dbReference>
<dbReference type="PANTHER" id="PTHR47943">
    <property type="entry name" value="CYTOCHROME P450 93A3-LIKE"/>
    <property type="match status" value="1"/>
</dbReference>
<dbReference type="Proteomes" id="UP001415857">
    <property type="component" value="Unassembled WGS sequence"/>
</dbReference>
<reference evidence="12 13" key="1">
    <citation type="journal article" date="2024" name="Plant J.">
        <title>Genome sequences and population genomics reveal climatic adaptation and genomic divergence between two closely related sweetgum species.</title>
        <authorList>
            <person name="Xu W.Q."/>
            <person name="Ren C.Q."/>
            <person name="Zhang X.Y."/>
            <person name="Comes H.P."/>
            <person name="Liu X.H."/>
            <person name="Li Y.G."/>
            <person name="Kettle C.J."/>
            <person name="Jalonen R."/>
            <person name="Gaisberger H."/>
            <person name="Ma Y.Z."/>
            <person name="Qiu Y.X."/>
        </authorList>
    </citation>
    <scope>NUCLEOTIDE SEQUENCE [LARGE SCALE GENOMIC DNA]</scope>
    <source>
        <strain evidence="12">Hangzhou</strain>
    </source>
</reference>
<protein>
    <recommendedName>
        <fullName evidence="14">Cytochrome P450</fullName>
    </recommendedName>
</protein>
<accession>A0AAP0S0W0</accession>
<dbReference type="EMBL" id="JBBPBK010000003">
    <property type="protein sequence ID" value="KAK9288795.1"/>
    <property type="molecule type" value="Genomic_DNA"/>
</dbReference>
<keyword evidence="6 11" id="KW-0560">Oxidoreductase</keyword>
<name>A0AAP0S0W0_LIQFO</name>
<dbReference type="GO" id="GO:0005506">
    <property type="term" value="F:iron ion binding"/>
    <property type="evidence" value="ECO:0007669"/>
    <property type="project" value="InterPro"/>
</dbReference>
<evidence type="ECO:0000256" key="7">
    <source>
        <dbReference type="ARBA" id="ARBA00023004"/>
    </source>
</evidence>
<keyword evidence="5 10" id="KW-0479">Metal-binding</keyword>
<dbReference type="PRINTS" id="PR00463">
    <property type="entry name" value="EP450I"/>
</dbReference>
<dbReference type="PROSITE" id="PS00086">
    <property type="entry name" value="CYTOCHROME_P450"/>
    <property type="match status" value="1"/>
</dbReference>
<evidence type="ECO:0000256" key="6">
    <source>
        <dbReference type="ARBA" id="ARBA00023002"/>
    </source>
</evidence>
<evidence type="ECO:0000256" key="8">
    <source>
        <dbReference type="ARBA" id="ARBA00023033"/>
    </source>
</evidence>
<dbReference type="Gene3D" id="1.10.630.10">
    <property type="entry name" value="Cytochrome P450"/>
    <property type="match status" value="1"/>
</dbReference>
<evidence type="ECO:0008006" key="14">
    <source>
        <dbReference type="Google" id="ProtNLM"/>
    </source>
</evidence>
<organism evidence="12 13">
    <name type="scientific">Liquidambar formosana</name>
    <name type="common">Formosan gum</name>
    <dbReference type="NCBI Taxonomy" id="63359"/>
    <lineage>
        <taxon>Eukaryota</taxon>
        <taxon>Viridiplantae</taxon>
        <taxon>Streptophyta</taxon>
        <taxon>Embryophyta</taxon>
        <taxon>Tracheophyta</taxon>
        <taxon>Spermatophyta</taxon>
        <taxon>Magnoliopsida</taxon>
        <taxon>eudicotyledons</taxon>
        <taxon>Gunneridae</taxon>
        <taxon>Pentapetalae</taxon>
        <taxon>Saxifragales</taxon>
        <taxon>Altingiaceae</taxon>
        <taxon>Liquidambar</taxon>
    </lineage>
</organism>
<sequence>MVEETDLEKLEYLDMVVKETLRLHPVAPLLLPHESMEDCTINGFHIPKKSRILINARAIGRDPNAWTDANKFLPERFVGNDIDIRGRNFQLIPFGSGRRGCPGLQLGLTVVRLVVAHLVHCFDWELPNDMLPTELDMTEEFGITIPRAKHLLAIPTYRLQLQ</sequence>
<comment type="caution">
    <text evidence="12">The sequence shown here is derived from an EMBL/GenBank/DDBJ whole genome shotgun (WGS) entry which is preliminary data.</text>
</comment>